<comment type="pathway">
    <text evidence="2">Glycolipid biosynthesis.</text>
</comment>
<evidence type="ECO:0000256" key="7">
    <source>
        <dbReference type="ARBA" id="ARBA00022692"/>
    </source>
</evidence>
<evidence type="ECO:0000256" key="2">
    <source>
        <dbReference type="ARBA" id="ARBA00004934"/>
    </source>
</evidence>
<keyword evidence="10 24" id="KW-0333">Golgi apparatus</keyword>
<comment type="catalytic activity">
    <reaction evidence="20">
        <text>a neolactoside nLc4Cer + GDP-beta-L-fucose = a neolactoside III(3)-alpha-Fuc-nLc4Cer + GDP + H(+)</text>
        <dbReference type="Rhea" id="RHEA:48376"/>
        <dbReference type="ChEBI" id="CHEBI:15378"/>
        <dbReference type="ChEBI" id="CHEBI:57273"/>
        <dbReference type="ChEBI" id="CHEBI:58189"/>
        <dbReference type="ChEBI" id="CHEBI:90376"/>
        <dbReference type="ChEBI" id="CHEBI:90379"/>
    </reaction>
    <physiologicalReaction direction="left-to-right" evidence="20">
        <dbReference type="Rhea" id="RHEA:48377"/>
    </physiologicalReaction>
</comment>
<evidence type="ECO:0000259" key="27">
    <source>
        <dbReference type="Pfam" id="PF17039"/>
    </source>
</evidence>
<dbReference type="GO" id="GO:0017083">
    <property type="term" value="F:4-galactosyl-N-acetylglucosaminide 3-alpha-L-fucosyltransferase activity"/>
    <property type="evidence" value="ECO:0007669"/>
    <property type="project" value="UniProtKB-EC"/>
</dbReference>
<comment type="catalytic activity">
    <reaction evidence="15">
        <text>a beta-D-galactosyl-(1-&gt;4)-N-acetyl-beta-D-glucosaminyl derivative + GDP-beta-L-fucose = a beta-D-galactosyl-(1-&gt;4)-[alpha-L-fucosyl-(1-&gt;3)]-N-acetyl-beta-D-glucosaminyl derivative + GDP + H(+)</text>
        <dbReference type="Rhea" id="RHEA:14257"/>
        <dbReference type="ChEBI" id="CHEBI:15378"/>
        <dbReference type="ChEBI" id="CHEBI:57273"/>
        <dbReference type="ChEBI" id="CHEBI:58189"/>
        <dbReference type="ChEBI" id="CHEBI:133507"/>
        <dbReference type="ChEBI" id="CHEBI:137941"/>
        <dbReference type="EC" id="2.4.1.152"/>
    </reaction>
    <physiologicalReaction direction="left-to-right" evidence="15">
        <dbReference type="Rhea" id="RHEA:14258"/>
    </physiologicalReaction>
</comment>
<dbReference type="InterPro" id="IPR001503">
    <property type="entry name" value="Glyco_trans_10"/>
</dbReference>
<evidence type="ECO:0000256" key="25">
    <source>
        <dbReference type="SAM" id="MobiDB-lite"/>
    </source>
</evidence>
<keyword evidence="6 24" id="KW-0808">Transferase</keyword>
<dbReference type="GO" id="GO:0006629">
    <property type="term" value="P:lipid metabolic process"/>
    <property type="evidence" value="ECO:0007669"/>
    <property type="project" value="UniProtKB-KW"/>
</dbReference>
<keyword evidence="14" id="KW-0325">Glycoprotein</keyword>
<comment type="similarity">
    <text evidence="3 24">Belongs to the glycosyltransferase 10 family.</text>
</comment>
<dbReference type="EC" id="2.4.1.-" evidence="24"/>
<proteinExistence type="inferred from homology"/>
<dbReference type="InterPro" id="IPR038577">
    <property type="entry name" value="GT10-like_C_sf"/>
</dbReference>
<evidence type="ECO:0000256" key="3">
    <source>
        <dbReference type="ARBA" id="ARBA00008919"/>
    </source>
</evidence>
<dbReference type="Proteomes" id="UP000221080">
    <property type="component" value="Chromosome 14"/>
</dbReference>
<evidence type="ECO:0000256" key="23">
    <source>
        <dbReference type="ARBA" id="ARBA00043838"/>
    </source>
</evidence>
<feature type="domain" description="Fucosyltransferase N-terminal" evidence="27">
    <location>
        <begin position="39"/>
        <end position="145"/>
    </location>
</feature>
<dbReference type="Gene3D" id="3.40.50.11660">
    <property type="entry name" value="Glycosyl transferase family 10, C-terminal domain"/>
    <property type="match status" value="1"/>
</dbReference>
<keyword evidence="8" id="KW-0735">Signal-anchor</keyword>
<evidence type="ECO:0000256" key="24">
    <source>
        <dbReference type="RuleBase" id="RU003832"/>
    </source>
</evidence>
<comment type="subcellular location">
    <subcellularLocation>
        <location evidence="24">Golgi apparatus</location>
        <location evidence="24">Golgi stack membrane</location>
        <topology evidence="24">Single-pass type II membrane protein</topology>
    </subcellularLocation>
    <subcellularLocation>
        <location evidence="21">Golgi apparatus</location>
        <location evidence="21">trans-Golgi network membrane</location>
        <topology evidence="21">Single-pass type II membrane protein</topology>
    </subcellularLocation>
</comment>
<comment type="catalytic activity">
    <reaction evidence="16">
        <text>alpha-D-galactosyl-(1-&gt;3)-beta-D-galactosyl-(1-&gt;4)-N-acetyl-beta-D-glucosaminyl-(1-&gt;3)-beta-D-galactosyl-(1-&gt;4)-beta-D-glucosyl-(1&lt;-&gt;1')-ceramide + GDP-beta-L-fucose = a neolactoside IV(3)-alpha-Gal,III(3)-alpha-Fuc-nLc4Cer + GDP + H(+)</text>
        <dbReference type="Rhea" id="RHEA:48380"/>
        <dbReference type="ChEBI" id="CHEBI:15378"/>
        <dbReference type="ChEBI" id="CHEBI:57273"/>
        <dbReference type="ChEBI" id="CHEBI:58189"/>
        <dbReference type="ChEBI" id="CHEBI:90380"/>
        <dbReference type="ChEBI" id="CHEBI:90381"/>
    </reaction>
    <physiologicalReaction direction="left-to-right" evidence="16">
        <dbReference type="Rhea" id="RHEA:48381"/>
    </physiologicalReaction>
</comment>
<gene>
    <name evidence="29" type="primary">LOC124628880</name>
</gene>
<evidence type="ECO:0000256" key="18">
    <source>
        <dbReference type="ARBA" id="ARBA00036295"/>
    </source>
</evidence>
<evidence type="ECO:0000256" key="17">
    <source>
        <dbReference type="ARBA" id="ARBA00036234"/>
    </source>
</evidence>
<comment type="catalytic activity">
    <reaction evidence="17">
        <text>an alpha-Neu5Ac-(2-&gt;3)-beta-D-Gal-(1-&gt;4)-beta-D-GlcNAc-(1-&gt;3)-beta-D-Gal-(1-&gt;4)-beta-D-GlcNAc derivative + GDP-beta-L-fucose = an alpha-Neu5Ac-(2-&gt;3)-beta-D-Gal-(1-&gt;4)-beta-D-GlcNAc-(1-&gt;3)-beta-D-Gal-(1-&gt;4)-[alpha-L-Fuc-(1-&gt;3)]-beta-D-GlcNAc derivative + GDP + H(+)</text>
        <dbReference type="Rhea" id="RHEA:68044"/>
        <dbReference type="ChEBI" id="CHEBI:15378"/>
        <dbReference type="ChEBI" id="CHEBI:57273"/>
        <dbReference type="ChEBI" id="CHEBI:58189"/>
        <dbReference type="ChEBI" id="CHEBI:145343"/>
        <dbReference type="ChEBI" id="CHEBI:176900"/>
    </reaction>
    <physiologicalReaction direction="left-to-right" evidence="17">
        <dbReference type="Rhea" id="RHEA:68045"/>
    </physiologicalReaction>
</comment>
<evidence type="ECO:0000256" key="20">
    <source>
        <dbReference type="ARBA" id="ARBA00036757"/>
    </source>
</evidence>
<dbReference type="Pfam" id="PF00852">
    <property type="entry name" value="Glyco_transf_10"/>
    <property type="match status" value="1"/>
</dbReference>
<dbReference type="KEGG" id="ipu:124628880"/>
<comment type="subunit">
    <text evidence="4">Homodimer.</text>
</comment>
<dbReference type="FunFam" id="3.40.50.11660:FF:000001">
    <property type="entry name" value="alpha-(1,3)-fucosyltransferase 9"/>
    <property type="match status" value="1"/>
</dbReference>
<evidence type="ECO:0000256" key="6">
    <source>
        <dbReference type="ARBA" id="ARBA00022679"/>
    </source>
</evidence>
<dbReference type="SUPFAM" id="SSF53756">
    <property type="entry name" value="UDP-Glycosyltransferase/glycogen phosphorylase"/>
    <property type="match status" value="1"/>
</dbReference>
<dbReference type="InterPro" id="IPR031481">
    <property type="entry name" value="Glyco_tran_10_N"/>
</dbReference>
<comment type="catalytic activity">
    <reaction evidence="23">
        <text>an alpha-L-Fuc-(1-&gt;2)-beta-D-Gal-(1-&gt;4)-beta-D-GlcNAc derivative + GDP-beta-L-fucose = an alpha-L-Fuc-(1-&gt;2)-beta-D-Gal-(1-&gt;4)-[alpha-L-Fuc-(1-&gt;3)]-beta-D-GlcNAc derivative + GDP + H(+)</text>
        <dbReference type="Rhea" id="RHEA:77191"/>
        <dbReference type="ChEBI" id="CHEBI:15378"/>
        <dbReference type="ChEBI" id="CHEBI:57273"/>
        <dbReference type="ChEBI" id="CHEBI:58189"/>
        <dbReference type="ChEBI" id="CHEBI:133510"/>
        <dbReference type="ChEBI" id="CHEBI:195560"/>
    </reaction>
    <physiologicalReaction direction="left-to-right" evidence="23">
        <dbReference type="Rhea" id="RHEA:77192"/>
    </physiologicalReaction>
</comment>
<evidence type="ECO:0000256" key="4">
    <source>
        <dbReference type="ARBA" id="ARBA00011738"/>
    </source>
</evidence>
<evidence type="ECO:0000313" key="29">
    <source>
        <dbReference type="RefSeq" id="XP_047016022.1"/>
    </source>
</evidence>
<reference evidence="28" key="1">
    <citation type="journal article" date="2016" name="Nat. Commun.">
        <title>The channel catfish genome sequence provides insights into the evolution of scale formation in teleosts.</title>
        <authorList>
            <person name="Liu Z."/>
            <person name="Liu S."/>
            <person name="Yao J."/>
            <person name="Bao L."/>
            <person name="Zhang J."/>
            <person name="Li Y."/>
            <person name="Jiang C."/>
            <person name="Sun L."/>
            <person name="Wang R."/>
            <person name="Zhang Y."/>
            <person name="Zhou T."/>
            <person name="Zeng Q."/>
            <person name="Fu Q."/>
            <person name="Gao S."/>
            <person name="Li N."/>
            <person name="Koren S."/>
            <person name="Jiang Y."/>
            <person name="Zimin A."/>
            <person name="Xu P."/>
            <person name="Phillippy A.M."/>
            <person name="Geng X."/>
            <person name="Song L."/>
            <person name="Sun F."/>
            <person name="Li C."/>
            <person name="Wang X."/>
            <person name="Chen A."/>
            <person name="Jin Y."/>
            <person name="Yuan Z."/>
            <person name="Yang Y."/>
            <person name="Tan S."/>
            <person name="Peatman E."/>
            <person name="Lu J."/>
            <person name="Qin Z."/>
            <person name="Dunham R."/>
            <person name="Li Z."/>
            <person name="Sonstegard T."/>
            <person name="Feng J."/>
            <person name="Danzmann R.G."/>
            <person name="Schroeder S."/>
            <person name="Scheffler B."/>
            <person name="Duke M.V."/>
            <person name="Ballard L."/>
            <person name="Kucuktas H."/>
            <person name="Kaltenboeck L."/>
            <person name="Liu H."/>
            <person name="Armbruster J."/>
            <person name="Xie Y."/>
            <person name="Kirby M.L."/>
            <person name="Tian Y."/>
            <person name="Flanagan M.E."/>
            <person name="Mu W."/>
            <person name="Waldbieser G.C."/>
        </authorList>
    </citation>
    <scope>NUCLEOTIDE SEQUENCE [LARGE SCALE GENOMIC DNA]</scope>
    <source>
        <strain evidence="28">SDA103</strain>
    </source>
</reference>
<evidence type="ECO:0000256" key="5">
    <source>
        <dbReference type="ARBA" id="ARBA00022676"/>
    </source>
</evidence>
<feature type="region of interest" description="Disordered" evidence="25">
    <location>
        <begin position="1"/>
        <end position="25"/>
    </location>
</feature>
<evidence type="ECO:0000256" key="22">
    <source>
        <dbReference type="ARBA" id="ARBA00043828"/>
    </source>
</evidence>
<dbReference type="AlphaFoldDB" id="A0A979F7E1"/>
<comment type="catalytic activity">
    <reaction evidence="22">
        <text>beta-D-Gal-(1-&gt;4)-beta-D-GlcNAc-(1-&gt;3)-beta-D-Gal-(1-&gt;4)-D-Glc + GDP-beta-L-fucose = beta-D-Gal-(1-&gt;4)-[alpha-L-Fuc-(1-&gt;3)]-beta-D-GlcNAc-(1-&gt;3)-beta-D-Gal-(1-&gt;4)-D-Glc + GDP + H(+)</text>
        <dbReference type="Rhea" id="RHEA:77187"/>
        <dbReference type="ChEBI" id="CHEBI:15378"/>
        <dbReference type="ChEBI" id="CHEBI:57273"/>
        <dbReference type="ChEBI" id="CHEBI:58189"/>
        <dbReference type="ChEBI" id="CHEBI:60239"/>
        <dbReference type="ChEBI" id="CHEBI:61352"/>
    </reaction>
    <physiologicalReaction direction="left-to-right" evidence="22">
        <dbReference type="Rhea" id="RHEA:77188"/>
    </physiologicalReaction>
</comment>
<keyword evidence="5 24" id="KW-0328">Glycosyltransferase</keyword>
<evidence type="ECO:0000256" key="8">
    <source>
        <dbReference type="ARBA" id="ARBA00022968"/>
    </source>
</evidence>
<dbReference type="OrthoDB" id="427096at2759"/>
<comment type="catalytic activity">
    <reaction evidence="19">
        <text>an N-acetyl-alpha-neuraminyl-(2-&gt;3)-beta-D-galactosyl-(1-&gt;4)-N-acetyl-beta-D-glucosaminyl derivative + GDP-beta-L-fucose = an alpha-Neu5Ac-(2-&gt;3)-beta-D-Gal-(1-&gt;4)-[alpha-L-Fuc-(1-&gt;3)]-beta-D-GlcNAc derivative + GDP + H(+)</text>
        <dbReference type="Rhea" id="RHEA:56076"/>
        <dbReference type="ChEBI" id="CHEBI:15378"/>
        <dbReference type="ChEBI" id="CHEBI:57273"/>
        <dbReference type="ChEBI" id="CHEBI:58189"/>
        <dbReference type="ChEBI" id="CHEBI:136545"/>
        <dbReference type="ChEBI" id="CHEBI:139509"/>
    </reaction>
    <physiologicalReaction direction="left-to-right" evidence="19">
        <dbReference type="Rhea" id="RHEA:56077"/>
    </physiologicalReaction>
</comment>
<keyword evidence="9" id="KW-1133">Transmembrane helix</keyword>
<sequence>MPSMGSLSCKKETSNHNIAKEEEAGDEVPANWRRNLDRDTVVLIWTWPFGHRFKMESCSKLFNITGCRLTDNRSEYEKVHTVIFHHRDIQSNVYELLRMRRPLLQKWVWMNMESPGNSQRRAQLDGLFNLTASYRRDSDVWVPYGRIVEASEEDKAFQIPPKDKLVCWIVKIWNTRLKRVPYFYELRKHVQIHTYGGAFERQLSLEEYYKTLSSCKFYLSFENSVHKDYFTEKLFNSMKFGTVPVVLGPPRENYEEFIPAESFIHVDDFKSPQELAEHLTLLDQNQEAYEQYFTWRQHFTAEGSYFGLEHACRICDHVKRYRGYRVFNNLSAWYWG</sequence>
<accession>A0A979F7E1</accession>
<keyword evidence="13" id="KW-1015">Disulfide bond</keyword>
<keyword evidence="12" id="KW-0472">Membrane</keyword>
<evidence type="ECO:0000259" key="26">
    <source>
        <dbReference type="Pfam" id="PF00852"/>
    </source>
</evidence>
<feature type="compositionally biased region" description="Basic and acidic residues" evidence="25">
    <location>
        <begin position="9"/>
        <end position="22"/>
    </location>
</feature>
<dbReference type="PANTHER" id="PTHR11929:SF10">
    <property type="entry name" value="4-GALACTOSYL-N-ACETYLGLUCOSAMINIDE 3-ALPHA-L-FUCOSYLTRANSFERASE 9"/>
    <property type="match status" value="1"/>
</dbReference>
<keyword evidence="28" id="KW-1185">Reference proteome</keyword>
<dbReference type="InterPro" id="IPR055270">
    <property type="entry name" value="Glyco_tran_10_C"/>
</dbReference>
<organism evidence="28 29">
    <name type="scientific">Ictalurus punctatus</name>
    <name type="common">Channel catfish</name>
    <name type="synonym">Silurus punctatus</name>
    <dbReference type="NCBI Taxonomy" id="7998"/>
    <lineage>
        <taxon>Eukaryota</taxon>
        <taxon>Metazoa</taxon>
        <taxon>Chordata</taxon>
        <taxon>Craniata</taxon>
        <taxon>Vertebrata</taxon>
        <taxon>Euteleostomi</taxon>
        <taxon>Actinopterygii</taxon>
        <taxon>Neopterygii</taxon>
        <taxon>Teleostei</taxon>
        <taxon>Ostariophysi</taxon>
        <taxon>Siluriformes</taxon>
        <taxon>Ictaluridae</taxon>
        <taxon>Ictalurus</taxon>
    </lineage>
</organism>
<evidence type="ECO:0000256" key="9">
    <source>
        <dbReference type="ARBA" id="ARBA00022989"/>
    </source>
</evidence>
<keyword evidence="11" id="KW-0443">Lipid metabolism</keyword>
<evidence type="ECO:0000256" key="1">
    <source>
        <dbReference type="ARBA" id="ARBA00004922"/>
    </source>
</evidence>
<comment type="pathway">
    <text evidence="1">Protein modification; protein glycosylation.</text>
</comment>
<evidence type="ECO:0000256" key="15">
    <source>
        <dbReference type="ARBA" id="ARBA00029329"/>
    </source>
</evidence>
<evidence type="ECO:0000313" key="28">
    <source>
        <dbReference type="Proteomes" id="UP000221080"/>
    </source>
</evidence>
<keyword evidence="7 24" id="KW-0812">Transmembrane</keyword>
<dbReference type="RefSeq" id="XP_047016022.1">
    <property type="nucleotide sequence ID" value="XM_047160066.2"/>
</dbReference>
<evidence type="ECO:0000256" key="11">
    <source>
        <dbReference type="ARBA" id="ARBA00023098"/>
    </source>
</evidence>
<evidence type="ECO:0000256" key="21">
    <source>
        <dbReference type="ARBA" id="ARBA00037848"/>
    </source>
</evidence>
<evidence type="ECO:0000256" key="14">
    <source>
        <dbReference type="ARBA" id="ARBA00023180"/>
    </source>
</evidence>
<dbReference type="Pfam" id="PF17039">
    <property type="entry name" value="Glyco_tran_10_N"/>
    <property type="match status" value="1"/>
</dbReference>
<evidence type="ECO:0000256" key="12">
    <source>
        <dbReference type="ARBA" id="ARBA00023136"/>
    </source>
</evidence>
<protein>
    <recommendedName>
        <fullName evidence="24">Fucosyltransferase</fullName>
        <ecNumber evidence="24">2.4.1.-</ecNumber>
    </recommendedName>
</protein>
<evidence type="ECO:0000256" key="16">
    <source>
        <dbReference type="ARBA" id="ARBA00036053"/>
    </source>
</evidence>
<evidence type="ECO:0000256" key="10">
    <source>
        <dbReference type="ARBA" id="ARBA00023034"/>
    </source>
</evidence>
<dbReference type="GO" id="GO:0032580">
    <property type="term" value="C:Golgi cisterna membrane"/>
    <property type="evidence" value="ECO:0007669"/>
    <property type="project" value="UniProtKB-SubCell"/>
</dbReference>
<dbReference type="PANTHER" id="PTHR11929">
    <property type="entry name" value="ALPHA- 1,3 -FUCOSYLTRANSFERASE"/>
    <property type="match status" value="1"/>
</dbReference>
<dbReference type="GeneID" id="124628880"/>
<comment type="catalytic activity">
    <reaction evidence="18">
        <text>alpha-N-glycoloylneuraminosyl-(2-&gt;3)-beta-D-galactosyl-(1-&gt;4)-N-acetyl-beta-D-glucosaminyl-(1-&gt;3)-beta-D-galactosyl-(1-&gt;4)-N-acetyl-beta-D-glucosaminyl-(1-&gt;3)-beta-D-galactosyl-(1-&gt;4)-beta-D-glucosyl-(1&lt;-&gt;1')-ceramide + GDP-beta-L-fucose = alpha-N-glycoloylneuraminosyl-(2-&gt;3)-beta-D-galactosyl-(1-&gt;4)-N-acetyl-beta-D-glucosaminyl-(1-&gt;3)-beta-D-galactosyl-(1-&gt;4)-[alpha-L-fucosyl-(1-&gt;3)]-N-acetyl-beta-D-glucosaminyl-(1-&gt;3)-beta-D-galactosyl-(1-&gt;4)-beta-D-glucosyl-(1&lt;-&gt;1')-ceramide + GDP + H(+)</text>
        <dbReference type="Rhea" id="RHEA:48388"/>
        <dbReference type="ChEBI" id="CHEBI:15378"/>
        <dbReference type="ChEBI" id="CHEBI:57273"/>
        <dbReference type="ChEBI" id="CHEBI:58189"/>
        <dbReference type="ChEBI" id="CHEBI:90383"/>
        <dbReference type="ChEBI" id="CHEBI:90384"/>
    </reaction>
    <physiologicalReaction direction="left-to-right" evidence="18">
        <dbReference type="Rhea" id="RHEA:48389"/>
    </physiologicalReaction>
</comment>
<feature type="domain" description="Fucosyltransferase C-terminal" evidence="26">
    <location>
        <begin position="160"/>
        <end position="333"/>
    </location>
</feature>
<evidence type="ECO:0000256" key="19">
    <source>
        <dbReference type="ARBA" id="ARBA00036481"/>
    </source>
</evidence>
<name>A0A979F7E1_ICTPU</name>
<evidence type="ECO:0000256" key="13">
    <source>
        <dbReference type="ARBA" id="ARBA00023157"/>
    </source>
</evidence>
<reference evidence="29" key="2">
    <citation type="submission" date="2025-08" db="UniProtKB">
        <authorList>
            <consortium name="RefSeq"/>
        </authorList>
    </citation>
    <scope>IDENTIFICATION</scope>
    <source>
        <tissue evidence="29">Blood</tissue>
    </source>
</reference>